<dbReference type="SMART" id="SM00647">
    <property type="entry name" value="IBR"/>
    <property type="match status" value="2"/>
</dbReference>
<dbReference type="AlphaFoldDB" id="A0A165GEV8"/>
<dbReference type="InterPro" id="IPR044066">
    <property type="entry name" value="TRIAD_supradom"/>
</dbReference>
<name>A0A165GEV8_9APHY</name>
<evidence type="ECO:0000313" key="11">
    <source>
        <dbReference type="EMBL" id="KZT10255.1"/>
    </source>
</evidence>
<dbReference type="InterPro" id="IPR013083">
    <property type="entry name" value="Znf_RING/FYVE/PHD"/>
</dbReference>
<dbReference type="GeneID" id="63822539"/>
<keyword evidence="4" id="KW-0479">Metal-binding</keyword>
<comment type="catalytic activity">
    <reaction evidence="1">
        <text>[E2 ubiquitin-conjugating enzyme]-S-ubiquitinyl-L-cysteine + [acceptor protein]-L-lysine = [E2 ubiquitin-conjugating enzyme]-L-cysteine + [acceptor protein]-N(6)-ubiquitinyl-L-lysine.</text>
        <dbReference type="EC" id="2.3.2.31"/>
    </reaction>
</comment>
<protein>
    <recommendedName>
        <fullName evidence="2">RBR-type E3 ubiquitin transferase</fullName>
        <ecNumber evidence="2">2.3.2.31</ecNumber>
    </recommendedName>
</protein>
<evidence type="ECO:0000256" key="9">
    <source>
        <dbReference type="SAM" id="MobiDB-lite"/>
    </source>
</evidence>
<evidence type="ECO:0000256" key="3">
    <source>
        <dbReference type="ARBA" id="ARBA00022679"/>
    </source>
</evidence>
<dbReference type="OrthoDB" id="2799342at2759"/>
<dbReference type="PANTHER" id="PTHR11685">
    <property type="entry name" value="RBR FAMILY RING FINGER AND IBR DOMAIN-CONTAINING"/>
    <property type="match status" value="1"/>
</dbReference>
<dbReference type="SUPFAM" id="SSF57850">
    <property type="entry name" value="RING/U-box"/>
    <property type="match status" value="3"/>
</dbReference>
<dbReference type="RefSeq" id="XP_040767995.1">
    <property type="nucleotide sequence ID" value="XM_040905509.1"/>
</dbReference>
<keyword evidence="6" id="KW-0863">Zinc-finger</keyword>
<evidence type="ECO:0000313" key="12">
    <source>
        <dbReference type="Proteomes" id="UP000076871"/>
    </source>
</evidence>
<evidence type="ECO:0000259" key="10">
    <source>
        <dbReference type="PROSITE" id="PS51873"/>
    </source>
</evidence>
<accession>A0A165GEV8</accession>
<evidence type="ECO:0000256" key="7">
    <source>
        <dbReference type="ARBA" id="ARBA00022786"/>
    </source>
</evidence>
<evidence type="ECO:0000256" key="4">
    <source>
        <dbReference type="ARBA" id="ARBA00022723"/>
    </source>
</evidence>
<dbReference type="InParanoid" id="A0A165GEV8"/>
<feature type="region of interest" description="Disordered" evidence="9">
    <location>
        <begin position="475"/>
        <end position="515"/>
    </location>
</feature>
<dbReference type="STRING" id="1314785.A0A165GEV8"/>
<evidence type="ECO:0000256" key="6">
    <source>
        <dbReference type="ARBA" id="ARBA00022771"/>
    </source>
</evidence>
<feature type="region of interest" description="Disordered" evidence="9">
    <location>
        <begin position="154"/>
        <end position="194"/>
    </location>
</feature>
<feature type="compositionally biased region" description="Basic and acidic residues" evidence="9">
    <location>
        <begin position="180"/>
        <end position="192"/>
    </location>
</feature>
<feature type="compositionally biased region" description="Pro residues" evidence="9">
    <location>
        <begin position="624"/>
        <end position="650"/>
    </location>
</feature>
<dbReference type="Gene3D" id="3.30.40.10">
    <property type="entry name" value="Zinc/RING finger domain, C3HC4 (zinc finger)"/>
    <property type="match status" value="1"/>
</dbReference>
<proteinExistence type="predicted"/>
<dbReference type="InterPro" id="IPR002867">
    <property type="entry name" value="IBR_dom"/>
</dbReference>
<reference evidence="11 12" key="1">
    <citation type="journal article" date="2016" name="Mol. Biol. Evol.">
        <title>Comparative Genomics of Early-Diverging Mushroom-Forming Fungi Provides Insights into the Origins of Lignocellulose Decay Capabilities.</title>
        <authorList>
            <person name="Nagy L.G."/>
            <person name="Riley R."/>
            <person name="Tritt A."/>
            <person name="Adam C."/>
            <person name="Daum C."/>
            <person name="Floudas D."/>
            <person name="Sun H."/>
            <person name="Yadav J.S."/>
            <person name="Pangilinan J."/>
            <person name="Larsson K.H."/>
            <person name="Matsuura K."/>
            <person name="Barry K."/>
            <person name="Labutti K."/>
            <person name="Kuo R."/>
            <person name="Ohm R.A."/>
            <person name="Bhattacharya S.S."/>
            <person name="Shirouzu T."/>
            <person name="Yoshinaga Y."/>
            <person name="Martin F.M."/>
            <person name="Grigoriev I.V."/>
            <person name="Hibbett D.S."/>
        </authorList>
    </citation>
    <scope>NUCLEOTIDE SEQUENCE [LARGE SCALE GENOMIC DNA]</scope>
    <source>
        <strain evidence="11 12">93-53</strain>
    </source>
</reference>
<keyword evidence="8" id="KW-0862">Zinc</keyword>
<dbReference type="GO" id="GO:0008270">
    <property type="term" value="F:zinc ion binding"/>
    <property type="evidence" value="ECO:0007669"/>
    <property type="project" value="UniProtKB-KW"/>
</dbReference>
<organism evidence="11 12">
    <name type="scientific">Laetiporus sulphureus 93-53</name>
    <dbReference type="NCBI Taxonomy" id="1314785"/>
    <lineage>
        <taxon>Eukaryota</taxon>
        <taxon>Fungi</taxon>
        <taxon>Dikarya</taxon>
        <taxon>Basidiomycota</taxon>
        <taxon>Agaricomycotina</taxon>
        <taxon>Agaricomycetes</taxon>
        <taxon>Polyporales</taxon>
        <taxon>Laetiporus</taxon>
    </lineage>
</organism>
<dbReference type="InterPro" id="IPR031127">
    <property type="entry name" value="E3_UB_ligase_RBR"/>
</dbReference>
<keyword evidence="12" id="KW-1185">Reference proteome</keyword>
<dbReference type="CDD" id="cd22584">
    <property type="entry name" value="Rcat_RBR_unk"/>
    <property type="match status" value="1"/>
</dbReference>
<feature type="domain" description="RING-type" evidence="10">
    <location>
        <begin position="210"/>
        <end position="451"/>
    </location>
</feature>
<evidence type="ECO:0000256" key="5">
    <source>
        <dbReference type="ARBA" id="ARBA00022737"/>
    </source>
</evidence>
<dbReference type="Pfam" id="PF01485">
    <property type="entry name" value="IBR"/>
    <property type="match status" value="2"/>
</dbReference>
<feature type="region of interest" description="Disordered" evidence="9">
    <location>
        <begin position="601"/>
        <end position="660"/>
    </location>
</feature>
<keyword evidence="5" id="KW-0677">Repeat</keyword>
<keyword evidence="3" id="KW-0808">Transferase</keyword>
<evidence type="ECO:0000256" key="8">
    <source>
        <dbReference type="ARBA" id="ARBA00022833"/>
    </source>
</evidence>
<dbReference type="GO" id="GO:0016567">
    <property type="term" value="P:protein ubiquitination"/>
    <property type="evidence" value="ECO:0007669"/>
    <property type="project" value="InterPro"/>
</dbReference>
<evidence type="ECO:0000256" key="1">
    <source>
        <dbReference type="ARBA" id="ARBA00001798"/>
    </source>
</evidence>
<keyword evidence="7" id="KW-0833">Ubl conjugation pathway</keyword>
<dbReference type="CDD" id="cd22582">
    <property type="entry name" value="BRcat_RBR_unk"/>
    <property type="match status" value="1"/>
</dbReference>
<gene>
    <name evidence="11" type="ORF">LAESUDRAFT_672944</name>
</gene>
<dbReference type="EC" id="2.3.2.31" evidence="2"/>
<dbReference type="Gene3D" id="1.20.120.1750">
    <property type="match status" value="1"/>
</dbReference>
<dbReference type="PROSITE" id="PS51873">
    <property type="entry name" value="TRIAD"/>
    <property type="match status" value="1"/>
</dbReference>
<dbReference type="GO" id="GO:0061630">
    <property type="term" value="F:ubiquitin protein ligase activity"/>
    <property type="evidence" value="ECO:0007669"/>
    <property type="project" value="UniProtKB-EC"/>
</dbReference>
<dbReference type="EMBL" id="KV427609">
    <property type="protein sequence ID" value="KZT10255.1"/>
    <property type="molecule type" value="Genomic_DNA"/>
</dbReference>
<evidence type="ECO:0000256" key="2">
    <source>
        <dbReference type="ARBA" id="ARBA00012251"/>
    </source>
</evidence>
<dbReference type="Proteomes" id="UP000076871">
    <property type="component" value="Unassembled WGS sequence"/>
</dbReference>
<feature type="compositionally biased region" description="Low complexity" evidence="9">
    <location>
        <begin position="478"/>
        <end position="491"/>
    </location>
</feature>
<sequence length="754" mass="83489">MSSGDADVLSELLIAQLLDDDVQTMIGFQAAQKAQLAEIITDSAPGKGKAPQREESDEEMLCDDNDLAIQLFAETVRLSRDAALAQSLQHSHNASATADLQYAQQLVAADKKLLLDSEFARRLQEATDRGDNDIDTANFRDAESVLGPEVIEQLLAPDPNDKGKGKGKRRLSSPADEEELPRAKHQRTEHPSSPEVIVISDDECNDTDPLYPTCGICLETFRATHSPLKASASANSSSRLPFGLRLPCPGSHAYCLDCLSKHIRSKLDPNDDNSGNPETVVFPIRCPECSLTEWADGIPDEIAERILPQTDMVMWYHQKLLDSIPRYYCPNPRCSAIVEAHDDEDAPQATCPVCSTAICVPCKVLWHEGFSCEEYQALPEDERSPEDQQTLQLMKAQQWRRCPKCSFIIELTVGCYHMTCRCRTEFCFHCGSLWDVRRGRCSRGPACEFWDEEMLLDEAARRDEQALVRPFLPPAIPQVPRRSPSPRLVPMPRRPRRPPTLLNRPRAPPPPYAPGLVRRVPPPTAPFRPVTLPPPAGHSPFGFSTLAGAIRSAFATTNSTLAANAPANGMIPPVVPTPAAPLPGPSTPRAAATTATLWTFRPALNRRSSRRHSAPSPSPNRILRPPPPAAAARPPPSPAVPLSLPSPRPQPDTSVEQAAPAVVNSASETYTFTWIEDNQTGNRRHTFSKRMVHRRVCGYCKVQCASIADLQDHLRESQHAVYACCGRFFKQAEDLERHSRRRRVKHHHRVQKDG</sequence>